<protein>
    <submittedName>
        <fullName evidence="1">7869_t:CDS:1</fullName>
    </submittedName>
</protein>
<keyword evidence="2" id="KW-1185">Reference proteome</keyword>
<sequence length="59" mass="6516">MDRVAAMDPPITNSNPIEDSTIHDISQTLITLVVSRATHGIEEIDRIIICDETVAFSYS</sequence>
<dbReference type="AlphaFoldDB" id="A0A9N9NLF1"/>
<name>A0A9N9NLF1_9GLOM</name>
<gene>
    <name evidence="1" type="ORF">CPELLU_LOCUS14275</name>
</gene>
<organism evidence="1 2">
    <name type="scientific">Cetraspora pellucida</name>
    <dbReference type="NCBI Taxonomy" id="1433469"/>
    <lineage>
        <taxon>Eukaryota</taxon>
        <taxon>Fungi</taxon>
        <taxon>Fungi incertae sedis</taxon>
        <taxon>Mucoromycota</taxon>
        <taxon>Glomeromycotina</taxon>
        <taxon>Glomeromycetes</taxon>
        <taxon>Diversisporales</taxon>
        <taxon>Gigasporaceae</taxon>
        <taxon>Cetraspora</taxon>
    </lineage>
</organism>
<evidence type="ECO:0000313" key="2">
    <source>
        <dbReference type="Proteomes" id="UP000789759"/>
    </source>
</evidence>
<accession>A0A9N9NLF1</accession>
<evidence type="ECO:0000313" key="1">
    <source>
        <dbReference type="EMBL" id="CAG8744310.1"/>
    </source>
</evidence>
<reference evidence="1" key="1">
    <citation type="submission" date="2021-06" db="EMBL/GenBank/DDBJ databases">
        <authorList>
            <person name="Kallberg Y."/>
            <person name="Tangrot J."/>
            <person name="Rosling A."/>
        </authorList>
    </citation>
    <scope>NUCLEOTIDE SEQUENCE</scope>
    <source>
        <strain evidence="1">FL966</strain>
    </source>
</reference>
<dbReference type="Proteomes" id="UP000789759">
    <property type="component" value="Unassembled WGS sequence"/>
</dbReference>
<proteinExistence type="predicted"/>
<dbReference type="EMBL" id="CAJVQA010016650">
    <property type="protein sequence ID" value="CAG8744310.1"/>
    <property type="molecule type" value="Genomic_DNA"/>
</dbReference>
<comment type="caution">
    <text evidence="1">The sequence shown here is derived from an EMBL/GenBank/DDBJ whole genome shotgun (WGS) entry which is preliminary data.</text>
</comment>